<evidence type="ECO:0000256" key="1">
    <source>
        <dbReference type="ARBA" id="ARBA00007100"/>
    </source>
</evidence>
<protein>
    <submittedName>
        <fullName evidence="3">Transglutaminase-like domain-containing protein</fullName>
    </submittedName>
</protein>
<accession>A0ABS9KAZ8</accession>
<dbReference type="PANTHER" id="PTHR31350:SF21">
    <property type="entry name" value="F-BOX ONLY PROTEIN 21"/>
    <property type="match status" value="1"/>
</dbReference>
<reference evidence="3" key="1">
    <citation type="submission" date="2022-01" db="EMBL/GenBank/DDBJ databases">
        <authorList>
            <person name="Wang Y."/>
        </authorList>
    </citation>
    <scope>NUCLEOTIDE SEQUENCE</scope>
    <source>
        <strain evidence="3">WB101</strain>
    </source>
</reference>
<dbReference type="Pfam" id="PF13369">
    <property type="entry name" value="Transglut_core2"/>
    <property type="match status" value="1"/>
</dbReference>
<keyword evidence="4" id="KW-1185">Reference proteome</keyword>
<dbReference type="EMBL" id="JAKLWS010000004">
    <property type="protein sequence ID" value="MCG2588003.1"/>
    <property type="molecule type" value="Genomic_DNA"/>
</dbReference>
<dbReference type="InterPro" id="IPR032698">
    <property type="entry name" value="SirB1_N"/>
</dbReference>
<dbReference type="RefSeq" id="WP_237852847.1">
    <property type="nucleotide sequence ID" value="NZ_JAKLWS010000004.1"/>
</dbReference>
<gene>
    <name evidence="3" type="ORF">L6773_05470</name>
</gene>
<proteinExistence type="inferred from homology"/>
<sequence length="285" mass="33125">MSKSNRREIESLIYLLEDPDPEVQTGVKQRFQELGEHAVPLLDQFRAESVKDSEKETINNIIYNITAGTVIEEFAEIIESGVHDRKQLEGALFTLCKFGNPTLRVREYKKKLDNLTAQIGSDIAYTPSINEKMQILLQYIFRDLRFRGDSSDYHNTDNAYLDRVIDRRKGLPIMLSCVVMFIARRLDLPFYGVNMPIHFMLMYQTHNQEVLIDPFDGGTIVTYNQCCYFLKKNGIEPKPEHLEKADESEILVRCIRNLIHSYAKIKDERRVDDLRKLLNMAELEG</sequence>
<dbReference type="Proteomes" id="UP001165366">
    <property type="component" value="Unassembled WGS sequence"/>
</dbReference>
<comment type="similarity">
    <text evidence="1">Belongs to the UPF0162 family.</text>
</comment>
<evidence type="ECO:0000313" key="4">
    <source>
        <dbReference type="Proteomes" id="UP001165366"/>
    </source>
</evidence>
<reference evidence="3" key="2">
    <citation type="submission" date="2024-05" db="EMBL/GenBank/DDBJ databases">
        <title>Rhodohalobacter halophilus gen. nov., sp. nov., a moderately halophilic member of the family Balneolaceae.</title>
        <authorList>
            <person name="Xia J."/>
        </authorList>
    </citation>
    <scope>NUCLEOTIDE SEQUENCE</scope>
    <source>
        <strain evidence="3">WB101</strain>
    </source>
</reference>
<evidence type="ECO:0000313" key="3">
    <source>
        <dbReference type="EMBL" id="MCG2588003.1"/>
    </source>
</evidence>
<comment type="caution">
    <text evidence="3">The sequence shown here is derived from an EMBL/GenBank/DDBJ whole genome shotgun (WGS) entry which is preliminary data.</text>
</comment>
<evidence type="ECO:0000259" key="2">
    <source>
        <dbReference type="Pfam" id="PF13369"/>
    </source>
</evidence>
<feature type="domain" description="Protein SirB1 N-terminal" evidence="2">
    <location>
        <begin position="107"/>
        <end position="256"/>
    </location>
</feature>
<organism evidence="3 4">
    <name type="scientific">Rhodohalobacter sulfatireducens</name>
    <dbReference type="NCBI Taxonomy" id="2911366"/>
    <lineage>
        <taxon>Bacteria</taxon>
        <taxon>Pseudomonadati</taxon>
        <taxon>Balneolota</taxon>
        <taxon>Balneolia</taxon>
        <taxon>Balneolales</taxon>
        <taxon>Balneolaceae</taxon>
        <taxon>Rhodohalobacter</taxon>
    </lineage>
</organism>
<dbReference type="PANTHER" id="PTHR31350">
    <property type="entry name" value="SI:DKEY-261L7.2"/>
    <property type="match status" value="1"/>
</dbReference>
<name>A0ABS9KAZ8_9BACT</name>